<dbReference type="Gene3D" id="3.30.2340.10">
    <property type="entry name" value="TruD, insertion domain"/>
    <property type="match status" value="1"/>
</dbReference>
<proteinExistence type="inferred from homology"/>
<accession>A0ABX8WT01</accession>
<evidence type="ECO:0000313" key="6">
    <source>
        <dbReference type="EMBL" id="QYR53970.1"/>
    </source>
</evidence>
<dbReference type="GO" id="GO:0160150">
    <property type="term" value="F:tRNA pseudouridine(13) synthase activity"/>
    <property type="evidence" value="ECO:0007669"/>
    <property type="project" value="UniProtKB-EC"/>
</dbReference>
<reference evidence="6 7" key="1">
    <citation type="submission" date="2021-08" db="EMBL/GenBank/DDBJ databases">
        <title>Lysobacter sp. strain CJ11 Genome sequencing and assembly.</title>
        <authorList>
            <person name="Kim I."/>
        </authorList>
    </citation>
    <scope>NUCLEOTIDE SEQUENCE [LARGE SCALE GENOMIC DNA]</scope>
    <source>
        <strain evidence="6 7">CJ11</strain>
    </source>
</reference>
<evidence type="ECO:0000256" key="2">
    <source>
        <dbReference type="ARBA" id="ARBA00022694"/>
    </source>
</evidence>
<dbReference type="HAMAP" id="MF_01082">
    <property type="entry name" value="TruD"/>
    <property type="match status" value="1"/>
</dbReference>
<dbReference type="InterPro" id="IPR042214">
    <property type="entry name" value="TruD_catalytic"/>
</dbReference>
<dbReference type="InterPro" id="IPR011760">
    <property type="entry name" value="PsdUridine_synth_TruD_insert"/>
</dbReference>
<dbReference type="PANTHER" id="PTHR47811:SF1">
    <property type="entry name" value="TRNA PSEUDOURIDINE SYNTHASE D"/>
    <property type="match status" value="1"/>
</dbReference>
<dbReference type="InterPro" id="IPR020119">
    <property type="entry name" value="PsdUridine_synth_TruD_CS"/>
</dbReference>
<dbReference type="Pfam" id="PF01142">
    <property type="entry name" value="TruD"/>
    <property type="match status" value="2"/>
</dbReference>
<feature type="domain" description="TRUD" evidence="5">
    <location>
        <begin position="150"/>
        <end position="297"/>
    </location>
</feature>
<dbReference type="SUPFAM" id="SSF55120">
    <property type="entry name" value="Pseudouridine synthase"/>
    <property type="match status" value="1"/>
</dbReference>
<dbReference type="InterPro" id="IPR001656">
    <property type="entry name" value="PsdUridine_synth_TruD"/>
</dbReference>
<dbReference type="Gene3D" id="3.30.2350.20">
    <property type="entry name" value="TruD, catalytic domain"/>
    <property type="match status" value="1"/>
</dbReference>
<dbReference type="InterPro" id="IPR020103">
    <property type="entry name" value="PsdUridine_synth_cat_dom_sf"/>
</dbReference>
<feature type="active site" description="Nucleophile" evidence="4">
    <location>
        <position position="74"/>
    </location>
</feature>
<keyword evidence="7" id="KW-1185">Reference proteome</keyword>
<name>A0ABX8WT01_9GAMM</name>
<protein>
    <recommendedName>
        <fullName evidence="4">tRNA pseudouridine synthase D</fullName>
        <ecNumber evidence="4">5.4.99.27</ecNumber>
    </recommendedName>
    <alternativeName>
        <fullName evidence="4">tRNA pseudouridine(13) synthase</fullName>
    </alternativeName>
    <alternativeName>
        <fullName evidence="4">tRNA pseudouridylate synthase D</fullName>
    </alternativeName>
    <alternativeName>
        <fullName evidence="4">tRNA-uridine isomerase D</fullName>
    </alternativeName>
</protein>
<organism evidence="6 7">
    <name type="scientific">Lysobacter soyae</name>
    <dbReference type="NCBI Taxonomy" id="2764185"/>
    <lineage>
        <taxon>Bacteria</taxon>
        <taxon>Pseudomonadati</taxon>
        <taxon>Pseudomonadota</taxon>
        <taxon>Gammaproteobacteria</taxon>
        <taxon>Lysobacterales</taxon>
        <taxon>Lysobacteraceae</taxon>
        <taxon>Lysobacter</taxon>
    </lineage>
</organism>
<comment type="similarity">
    <text evidence="1 4">Belongs to the pseudouridine synthase TruD family.</text>
</comment>
<evidence type="ECO:0000256" key="4">
    <source>
        <dbReference type="HAMAP-Rule" id="MF_01082"/>
    </source>
</evidence>
<evidence type="ECO:0000313" key="7">
    <source>
        <dbReference type="Proteomes" id="UP000824755"/>
    </source>
</evidence>
<dbReference type="PANTHER" id="PTHR47811">
    <property type="entry name" value="TRNA PSEUDOURIDINE SYNTHASE D"/>
    <property type="match status" value="1"/>
</dbReference>
<dbReference type="PROSITE" id="PS01268">
    <property type="entry name" value="UPF0024"/>
    <property type="match status" value="1"/>
</dbReference>
<dbReference type="Proteomes" id="UP000824755">
    <property type="component" value="Chromosome"/>
</dbReference>
<dbReference type="InterPro" id="IPR050170">
    <property type="entry name" value="TruD_pseudoU_synthase"/>
</dbReference>
<gene>
    <name evidence="4 6" type="primary">truD</name>
    <name evidence="6" type="ORF">H8L67_07075</name>
</gene>
<keyword evidence="3 4" id="KW-0413">Isomerase</keyword>
<keyword evidence="2 4" id="KW-0819">tRNA processing</keyword>
<dbReference type="EC" id="5.4.99.27" evidence="4"/>
<dbReference type="InterPro" id="IPR043165">
    <property type="entry name" value="TruD_insert_sf"/>
</dbReference>
<dbReference type="NCBIfam" id="NF002153">
    <property type="entry name" value="PRK00984.1-2"/>
    <property type="match status" value="1"/>
</dbReference>
<evidence type="ECO:0000256" key="3">
    <source>
        <dbReference type="ARBA" id="ARBA00023235"/>
    </source>
</evidence>
<dbReference type="EMBL" id="CP080544">
    <property type="protein sequence ID" value="QYR53970.1"/>
    <property type="molecule type" value="Genomic_DNA"/>
</dbReference>
<evidence type="ECO:0000259" key="5">
    <source>
        <dbReference type="PROSITE" id="PS50984"/>
    </source>
</evidence>
<evidence type="ECO:0000256" key="1">
    <source>
        <dbReference type="ARBA" id="ARBA00007953"/>
    </source>
</evidence>
<dbReference type="PROSITE" id="PS50984">
    <property type="entry name" value="TRUD"/>
    <property type="match status" value="1"/>
</dbReference>
<comment type="function">
    <text evidence="4">Responsible for synthesis of pseudouridine from uracil-13 in transfer RNAs.</text>
</comment>
<sequence length="340" mass="37112">MPRDGAAVIEHARLRSKPEDFQVDELPAFEASGAGEHLLLSLKKRGLTTHELITQVATWAGVPTSAIGYAGLKDKHAVTTQRLTVWLPKRVSPDPATLNGDAIALIDAHWHNRKLPSGALKGNRFRLVLRELKGDVERIRQRLDDIATHGVPNYFGAQRFGRAGDNVAQARQMFAGTRVGRETRSLLLSAVRSEMFNQVLARRVVEGNWRTAIAGDVFMRDGSQSIFGPVDADADIHARLAAGAIHPTGPMWGRGELRTRDAAQALETAVLMNVANTDLRAGLEQAGLKQERRSLRLAVRELRAEFDADTLTLQFDLDPGSYATTVMHALGAVVDASRAA</sequence>
<comment type="catalytic activity">
    <reaction evidence="4">
        <text>uridine(13) in tRNA = pseudouridine(13) in tRNA</text>
        <dbReference type="Rhea" id="RHEA:42540"/>
        <dbReference type="Rhea" id="RHEA-COMP:10105"/>
        <dbReference type="Rhea" id="RHEA-COMP:10106"/>
        <dbReference type="ChEBI" id="CHEBI:65314"/>
        <dbReference type="ChEBI" id="CHEBI:65315"/>
        <dbReference type="EC" id="5.4.99.27"/>
    </reaction>
</comment>